<name>A0ABN3Y4L2_9ACTN</name>
<evidence type="ECO:0000313" key="1">
    <source>
        <dbReference type="EMBL" id="GAA3016876.1"/>
    </source>
</evidence>
<sequence>MCVGGEGRPDGTRAIRAHLSGDFFYQWVGLWYDDCPSECNLNGHFTLTDTSTGATSQSPYLSKIWGGNRNGSLTHTFEVSSGIYKISFSGRKYGGYWRDGRFQSSDTDDEMSISGLEVTVDIS</sequence>
<proteinExistence type="predicted"/>
<reference evidence="2" key="1">
    <citation type="journal article" date="2019" name="Int. J. Syst. Evol. Microbiol.">
        <title>The Global Catalogue of Microorganisms (GCM) 10K type strain sequencing project: providing services to taxonomists for standard genome sequencing and annotation.</title>
        <authorList>
            <consortium name="The Broad Institute Genomics Platform"/>
            <consortium name="The Broad Institute Genome Sequencing Center for Infectious Disease"/>
            <person name="Wu L."/>
            <person name="Ma J."/>
        </authorList>
    </citation>
    <scope>NUCLEOTIDE SEQUENCE [LARGE SCALE GENOMIC DNA]</scope>
    <source>
        <strain evidence="2">JCM 3106</strain>
    </source>
</reference>
<protein>
    <recommendedName>
        <fullName evidence="3">Streptomyces killer toxin-like beta/gamma crystallin domain-containing protein</fullName>
    </recommendedName>
</protein>
<evidence type="ECO:0000313" key="2">
    <source>
        <dbReference type="Proteomes" id="UP001499930"/>
    </source>
</evidence>
<dbReference type="Proteomes" id="UP001499930">
    <property type="component" value="Unassembled WGS sequence"/>
</dbReference>
<organism evidence="1 2">
    <name type="scientific">Streptosporangium longisporum</name>
    <dbReference type="NCBI Taxonomy" id="46187"/>
    <lineage>
        <taxon>Bacteria</taxon>
        <taxon>Bacillati</taxon>
        <taxon>Actinomycetota</taxon>
        <taxon>Actinomycetes</taxon>
        <taxon>Streptosporangiales</taxon>
        <taxon>Streptosporangiaceae</taxon>
        <taxon>Streptosporangium</taxon>
    </lineage>
</organism>
<evidence type="ECO:0008006" key="3">
    <source>
        <dbReference type="Google" id="ProtNLM"/>
    </source>
</evidence>
<comment type="caution">
    <text evidence="1">The sequence shown here is derived from an EMBL/GenBank/DDBJ whole genome shotgun (WGS) entry which is preliminary data.</text>
</comment>
<dbReference type="EMBL" id="BAAAWD010000013">
    <property type="protein sequence ID" value="GAA3016876.1"/>
    <property type="molecule type" value="Genomic_DNA"/>
</dbReference>
<accession>A0ABN3Y4L2</accession>
<gene>
    <name evidence="1" type="ORF">GCM10017559_45690</name>
</gene>
<keyword evidence="2" id="KW-1185">Reference proteome</keyword>